<proteinExistence type="predicted"/>
<organism evidence="1">
    <name type="scientific">marine sediment metagenome</name>
    <dbReference type="NCBI Taxonomy" id="412755"/>
    <lineage>
        <taxon>unclassified sequences</taxon>
        <taxon>metagenomes</taxon>
        <taxon>ecological metagenomes</taxon>
    </lineage>
</organism>
<name>A0A0F9EPX3_9ZZZZ</name>
<accession>A0A0F9EPX3</accession>
<dbReference type="EMBL" id="LAZR01024155">
    <property type="protein sequence ID" value="KKL76104.1"/>
    <property type="molecule type" value="Genomic_DNA"/>
</dbReference>
<gene>
    <name evidence="1" type="ORF">LCGC14_2048250</name>
</gene>
<protein>
    <recommendedName>
        <fullName evidence="2">NAD(P)-binding domain-containing protein</fullName>
    </recommendedName>
</protein>
<reference evidence="1" key="1">
    <citation type="journal article" date="2015" name="Nature">
        <title>Complex archaea that bridge the gap between prokaryotes and eukaryotes.</title>
        <authorList>
            <person name="Spang A."/>
            <person name="Saw J.H."/>
            <person name="Jorgensen S.L."/>
            <person name="Zaremba-Niedzwiedzka K."/>
            <person name="Martijn J."/>
            <person name="Lind A.E."/>
            <person name="van Eijk R."/>
            <person name="Schleper C."/>
            <person name="Guy L."/>
            <person name="Ettema T.J."/>
        </authorList>
    </citation>
    <scope>NUCLEOTIDE SEQUENCE</scope>
</reference>
<dbReference type="AlphaFoldDB" id="A0A0F9EPX3"/>
<comment type="caution">
    <text evidence="1">The sequence shown here is derived from an EMBL/GenBank/DDBJ whole genome shotgun (WGS) entry which is preliminary data.</text>
</comment>
<sequence>AFNSSNELQITVLDLVKTILSLMESSLEPVILNEASNEIRHQYLSAEKARRLLGWKSLFDLTEGLTRTVQWYRGFFSHARQGG</sequence>
<evidence type="ECO:0000313" key="1">
    <source>
        <dbReference type="EMBL" id="KKL76104.1"/>
    </source>
</evidence>
<dbReference type="Gene3D" id="3.90.25.10">
    <property type="entry name" value="UDP-galactose 4-epimerase, domain 1"/>
    <property type="match status" value="1"/>
</dbReference>
<feature type="non-terminal residue" evidence="1">
    <location>
        <position position="1"/>
    </location>
</feature>
<dbReference type="InterPro" id="IPR036291">
    <property type="entry name" value="NAD(P)-bd_dom_sf"/>
</dbReference>
<evidence type="ECO:0008006" key="2">
    <source>
        <dbReference type="Google" id="ProtNLM"/>
    </source>
</evidence>
<dbReference type="SUPFAM" id="SSF51735">
    <property type="entry name" value="NAD(P)-binding Rossmann-fold domains"/>
    <property type="match status" value="1"/>
</dbReference>